<keyword evidence="2" id="KW-0479">Metal-binding</keyword>
<dbReference type="EMBL" id="KQ085914">
    <property type="protein sequence ID" value="KLO16554.1"/>
    <property type="molecule type" value="Genomic_DNA"/>
</dbReference>
<dbReference type="GO" id="GO:0008270">
    <property type="term" value="F:zinc ion binding"/>
    <property type="evidence" value="ECO:0007669"/>
    <property type="project" value="UniProtKB-UniRule"/>
</dbReference>
<evidence type="ECO:0000256" key="2">
    <source>
        <dbReference type="PIRSR" id="PIRSR601765-1"/>
    </source>
</evidence>
<dbReference type="SUPFAM" id="SSF53056">
    <property type="entry name" value="beta-carbonic anhydrase, cab"/>
    <property type="match status" value="1"/>
</dbReference>
<comment type="cofactor">
    <cofactor evidence="2">
        <name>Zn(2+)</name>
        <dbReference type="ChEBI" id="CHEBI:29105"/>
    </cofactor>
    <text evidence="2">Binds 1 zinc ion per subunit.</text>
</comment>
<evidence type="ECO:0000313" key="5">
    <source>
        <dbReference type="Proteomes" id="UP000053477"/>
    </source>
</evidence>
<gene>
    <name evidence="4" type="ORF">SCHPADRAFT_203880</name>
</gene>
<dbReference type="STRING" id="27342.A0A0H2RXR5"/>
<keyword evidence="5" id="KW-1185">Reference proteome</keyword>
<dbReference type="Gene3D" id="3.40.1050.10">
    <property type="entry name" value="Carbonic anhydrase"/>
    <property type="match status" value="1"/>
</dbReference>
<dbReference type="AlphaFoldDB" id="A0A0H2RXR5"/>
<dbReference type="Pfam" id="PF00484">
    <property type="entry name" value="Pro_CA"/>
    <property type="match status" value="1"/>
</dbReference>
<sequence length="112" mass="12896">MSCSRTDTQKLLPNHALTEAMQEAIGKMREFEPANLLERKRSWAEHMKNFMPTHQSSSFSYSRGAEEEDLIRFFWIGCSDSRVPESVVINSLTGAIFVHRDVVNLAEHIVWL</sequence>
<protein>
    <recommendedName>
        <fullName evidence="3">Carbonic anhydrase</fullName>
        <ecNumber evidence="3">4.2.1.1</ecNumber>
    </recommendedName>
    <alternativeName>
        <fullName evidence="3">Carbonate dehydratase</fullName>
    </alternativeName>
</protein>
<organism evidence="4 5">
    <name type="scientific">Schizopora paradoxa</name>
    <dbReference type="NCBI Taxonomy" id="27342"/>
    <lineage>
        <taxon>Eukaryota</taxon>
        <taxon>Fungi</taxon>
        <taxon>Dikarya</taxon>
        <taxon>Basidiomycota</taxon>
        <taxon>Agaricomycotina</taxon>
        <taxon>Agaricomycetes</taxon>
        <taxon>Hymenochaetales</taxon>
        <taxon>Schizoporaceae</taxon>
        <taxon>Schizopora</taxon>
    </lineage>
</organism>
<comment type="function">
    <text evidence="3">Reversible hydration of carbon dioxide.</text>
</comment>
<feature type="binding site" evidence="2">
    <location>
        <position position="80"/>
    </location>
    <ligand>
        <name>Zn(2+)</name>
        <dbReference type="ChEBI" id="CHEBI:29105"/>
    </ligand>
</feature>
<dbReference type="OrthoDB" id="10248475at2759"/>
<dbReference type="GO" id="GO:0004089">
    <property type="term" value="F:carbonate dehydratase activity"/>
    <property type="evidence" value="ECO:0007669"/>
    <property type="project" value="UniProtKB-UniRule"/>
</dbReference>
<evidence type="ECO:0000256" key="3">
    <source>
        <dbReference type="RuleBase" id="RU003956"/>
    </source>
</evidence>
<dbReference type="InterPro" id="IPR001765">
    <property type="entry name" value="Carbonic_anhydrase"/>
</dbReference>
<comment type="catalytic activity">
    <reaction evidence="3">
        <text>hydrogencarbonate + H(+) = CO2 + H2O</text>
        <dbReference type="Rhea" id="RHEA:10748"/>
        <dbReference type="ChEBI" id="CHEBI:15377"/>
        <dbReference type="ChEBI" id="CHEBI:15378"/>
        <dbReference type="ChEBI" id="CHEBI:16526"/>
        <dbReference type="ChEBI" id="CHEBI:17544"/>
        <dbReference type="EC" id="4.2.1.1"/>
    </reaction>
</comment>
<comment type="similarity">
    <text evidence="1 3">Belongs to the beta-class carbonic anhydrase family.</text>
</comment>
<feature type="binding site" evidence="2">
    <location>
        <position position="78"/>
    </location>
    <ligand>
        <name>Zn(2+)</name>
        <dbReference type="ChEBI" id="CHEBI:29105"/>
    </ligand>
</feature>
<evidence type="ECO:0000256" key="1">
    <source>
        <dbReference type="ARBA" id="ARBA00006217"/>
    </source>
</evidence>
<name>A0A0H2RXR5_9AGAM</name>
<proteinExistence type="inferred from homology"/>
<dbReference type="EC" id="4.2.1.1" evidence="3"/>
<accession>A0A0H2RXR5</accession>
<reference evidence="4 5" key="1">
    <citation type="submission" date="2015-04" db="EMBL/GenBank/DDBJ databases">
        <title>Complete genome sequence of Schizopora paradoxa KUC8140, a cosmopolitan wood degrader in East Asia.</title>
        <authorList>
            <consortium name="DOE Joint Genome Institute"/>
            <person name="Min B."/>
            <person name="Park H."/>
            <person name="Jang Y."/>
            <person name="Kim J.-J."/>
            <person name="Kim K.H."/>
            <person name="Pangilinan J."/>
            <person name="Lipzen A."/>
            <person name="Riley R."/>
            <person name="Grigoriev I.V."/>
            <person name="Spatafora J.W."/>
            <person name="Choi I.-G."/>
        </authorList>
    </citation>
    <scope>NUCLEOTIDE SEQUENCE [LARGE SCALE GENOMIC DNA]</scope>
    <source>
        <strain evidence="4 5">KUC8140</strain>
    </source>
</reference>
<dbReference type="InterPro" id="IPR036874">
    <property type="entry name" value="Carbonic_anhydrase_sf"/>
</dbReference>
<dbReference type="Proteomes" id="UP000053477">
    <property type="component" value="Unassembled WGS sequence"/>
</dbReference>
<keyword evidence="3" id="KW-0456">Lyase</keyword>
<keyword evidence="2 3" id="KW-0862">Zinc</keyword>
<dbReference type="InParanoid" id="A0A0H2RXR5"/>
<evidence type="ECO:0000313" key="4">
    <source>
        <dbReference type="EMBL" id="KLO16554.1"/>
    </source>
</evidence>